<protein>
    <submittedName>
        <fullName evidence="1">Uncharacterized protein</fullName>
    </submittedName>
</protein>
<comment type="caution">
    <text evidence="1">The sequence shown here is derived from an EMBL/GenBank/DDBJ whole genome shotgun (WGS) entry which is preliminary data.</text>
</comment>
<dbReference type="Proteomes" id="UP000176429">
    <property type="component" value="Unassembled WGS sequence"/>
</dbReference>
<dbReference type="EMBL" id="MHSH01000012">
    <property type="protein sequence ID" value="OHA42091.1"/>
    <property type="molecule type" value="Genomic_DNA"/>
</dbReference>
<evidence type="ECO:0000313" key="1">
    <source>
        <dbReference type="EMBL" id="OHA42091.1"/>
    </source>
</evidence>
<dbReference type="SUPFAM" id="SSF53756">
    <property type="entry name" value="UDP-Glycosyltransferase/glycogen phosphorylase"/>
    <property type="match status" value="1"/>
</dbReference>
<sequence>MKTILISSFHTLVSRNILNTPVLKMLQKEARVVVLAPYFKRDYFLKNFGSEKVEIVGLKNTLTAADLFFRFWALAASKTRGLYIKRRAKLYQEGNLFLFLSAVLPSRLGVASRSGIKLLRWCNRLFFGRRNGPYRDLFNNYKPDLVFSTDIQNELDVRMLEEAKHRGIKTVGMIRSWDNLSTKGVIRVVPDILLAHNEIIKGEADVWNFIPDDKIISVGIPHHDRYQTQPSVSRQEFLKKFGFRNINRRLILVAPVGNRYIRENKLDQNILEILSKFDANVLVRLPPSDHVSYNEINNPRSQIIFDRTGSRFEGKNIKLNEVDESSDVGLWCSLWYADVVVTGQSTIALDAALCGKGSVIVDFDDAPRVYWDSVRRYYDYEYYDNIRKTGGVIMAKSPAELVILVKKYLADPVFNRDARNKMILEQEYRLDGRSSERLSNVLLKELK</sequence>
<gene>
    <name evidence="1" type="ORF">A3H68_03240</name>
</gene>
<reference evidence="1 2" key="1">
    <citation type="journal article" date="2016" name="Nat. Commun.">
        <title>Thousands of microbial genomes shed light on interconnected biogeochemical processes in an aquifer system.</title>
        <authorList>
            <person name="Anantharaman K."/>
            <person name="Brown C.T."/>
            <person name="Hug L.A."/>
            <person name="Sharon I."/>
            <person name="Castelle C.J."/>
            <person name="Probst A.J."/>
            <person name="Thomas B.C."/>
            <person name="Singh A."/>
            <person name="Wilkins M.J."/>
            <person name="Karaoz U."/>
            <person name="Brodie E.L."/>
            <person name="Williams K.H."/>
            <person name="Hubbard S.S."/>
            <person name="Banfield J.F."/>
        </authorList>
    </citation>
    <scope>NUCLEOTIDE SEQUENCE [LARGE SCALE GENOMIC DNA]</scope>
</reference>
<name>A0A1G2P3F6_9BACT</name>
<dbReference type="Gene3D" id="3.40.50.12580">
    <property type="match status" value="1"/>
</dbReference>
<organism evidence="1 2">
    <name type="scientific">Candidatus Taylorbacteria bacterium RIFCSPLOWO2_02_FULL_46_40</name>
    <dbReference type="NCBI Taxonomy" id="1802329"/>
    <lineage>
        <taxon>Bacteria</taxon>
        <taxon>Candidatus Tayloriibacteriota</taxon>
    </lineage>
</organism>
<dbReference type="AlphaFoldDB" id="A0A1G2P3F6"/>
<evidence type="ECO:0000313" key="2">
    <source>
        <dbReference type="Proteomes" id="UP000176429"/>
    </source>
</evidence>
<proteinExistence type="predicted"/>
<dbReference type="InterPro" id="IPR043148">
    <property type="entry name" value="TagF_C"/>
</dbReference>
<accession>A0A1G2P3F6</accession>